<evidence type="ECO:0000259" key="2">
    <source>
        <dbReference type="Pfam" id="PF25583"/>
    </source>
</evidence>
<reference evidence="3" key="1">
    <citation type="journal article" date="2021" name="PeerJ">
        <title>Extensive microbial diversity within the chicken gut microbiome revealed by metagenomics and culture.</title>
        <authorList>
            <person name="Gilroy R."/>
            <person name="Ravi A."/>
            <person name="Getino M."/>
            <person name="Pursley I."/>
            <person name="Horton D.L."/>
            <person name="Alikhan N.F."/>
            <person name="Baker D."/>
            <person name="Gharbi K."/>
            <person name="Hall N."/>
            <person name="Watson M."/>
            <person name="Adriaenssens E.M."/>
            <person name="Foster-Nyarko E."/>
            <person name="Jarju S."/>
            <person name="Secka A."/>
            <person name="Antonio M."/>
            <person name="Oren A."/>
            <person name="Chaudhuri R.R."/>
            <person name="La Ragione R."/>
            <person name="Hildebrand F."/>
            <person name="Pallen M.J."/>
        </authorList>
    </citation>
    <scope>NUCLEOTIDE SEQUENCE</scope>
    <source>
        <strain evidence="3">ChiBcec16_6824</strain>
    </source>
</reference>
<dbReference type="EMBL" id="DXDX01000031">
    <property type="protein sequence ID" value="HIY20557.1"/>
    <property type="molecule type" value="Genomic_DNA"/>
</dbReference>
<dbReference type="PANTHER" id="PTHR34580">
    <property type="match status" value="1"/>
</dbReference>
<gene>
    <name evidence="3" type="ORF">H9841_01475</name>
</gene>
<dbReference type="SUPFAM" id="SSF46785">
    <property type="entry name" value="Winged helix' DNA-binding domain"/>
    <property type="match status" value="1"/>
</dbReference>
<evidence type="ECO:0000313" key="3">
    <source>
        <dbReference type="EMBL" id="HIY20557.1"/>
    </source>
</evidence>
<dbReference type="Pfam" id="PF25583">
    <property type="entry name" value="WCX"/>
    <property type="match status" value="1"/>
</dbReference>
<reference evidence="3" key="2">
    <citation type="submission" date="2021-04" db="EMBL/GenBank/DDBJ databases">
        <authorList>
            <person name="Gilroy R."/>
        </authorList>
    </citation>
    <scope>NUCLEOTIDE SEQUENCE</scope>
    <source>
        <strain evidence="3">ChiBcec16_6824</strain>
    </source>
</reference>
<dbReference type="PROSITE" id="PS52050">
    <property type="entry name" value="WYL"/>
    <property type="match status" value="1"/>
</dbReference>
<dbReference type="AlphaFoldDB" id="A0A9D1Y740"/>
<proteinExistence type="predicted"/>
<accession>A0A9D1Y740</accession>
<dbReference type="InterPro" id="IPR036390">
    <property type="entry name" value="WH_DNA-bd_sf"/>
</dbReference>
<comment type="caution">
    <text evidence="3">The sequence shown here is derived from an EMBL/GenBank/DDBJ whole genome shotgun (WGS) entry which is preliminary data.</text>
</comment>
<protein>
    <submittedName>
        <fullName evidence="3">Transcriptional regulator</fullName>
    </submittedName>
</protein>
<name>A0A9D1Y740_9FIRM</name>
<dbReference type="Proteomes" id="UP000823868">
    <property type="component" value="Unassembled WGS sequence"/>
</dbReference>
<dbReference type="InterPro" id="IPR051534">
    <property type="entry name" value="CBASS_pafABC_assoc_protein"/>
</dbReference>
<feature type="domain" description="WCX" evidence="2">
    <location>
        <begin position="250"/>
        <end position="323"/>
    </location>
</feature>
<dbReference type="PANTHER" id="PTHR34580:SF1">
    <property type="entry name" value="PROTEIN PAFC"/>
    <property type="match status" value="1"/>
</dbReference>
<evidence type="ECO:0000313" key="4">
    <source>
        <dbReference type="Proteomes" id="UP000823868"/>
    </source>
</evidence>
<sequence length="331" mass="37806">MAKSANQKLKLLYLRQLLLERSDEDHPISTQALIDALESLGITAERKSIYRDMAALEEFGLDIQGQKGRRAGWFVGERLFQLPELKLLVDAVQSCKFISRSKSQALIRKLESLASVHQARQLQRQVYVTGRPKTVNESVYYTIDQLHTAISAGRAVTFRYFDFNLQKAPVFRREGRRYVVSPYALIWDNENYYLAGYDHEHKEMRHYRVDKMAELAVTSLPRSGGQEYAALDIGAYVQKHFGMFSGREAQVRLRCERRLIGVILDRFGQEVMLVPDGEEHFTVSLTAVVSPQFLGWLFGLGPGAQLLSPDWAVEHYRQQLEAVTHACPTPN</sequence>
<dbReference type="Pfam" id="PF13280">
    <property type="entry name" value="WYL"/>
    <property type="match status" value="1"/>
</dbReference>
<dbReference type="InterPro" id="IPR026881">
    <property type="entry name" value="WYL_dom"/>
</dbReference>
<evidence type="ECO:0000259" key="1">
    <source>
        <dbReference type="Pfam" id="PF13280"/>
    </source>
</evidence>
<dbReference type="InterPro" id="IPR057727">
    <property type="entry name" value="WCX_dom"/>
</dbReference>
<organism evidence="3 4">
    <name type="scientific">Candidatus Flavonifractor merdigallinarum</name>
    <dbReference type="NCBI Taxonomy" id="2838589"/>
    <lineage>
        <taxon>Bacteria</taxon>
        <taxon>Bacillati</taxon>
        <taxon>Bacillota</taxon>
        <taxon>Clostridia</taxon>
        <taxon>Eubacteriales</taxon>
        <taxon>Oscillospiraceae</taxon>
        <taxon>Flavonifractor</taxon>
    </lineage>
</organism>
<feature type="domain" description="WYL" evidence="1">
    <location>
        <begin position="143"/>
        <end position="216"/>
    </location>
</feature>